<dbReference type="EMBL" id="FZPD01000005">
    <property type="protein sequence ID" value="SNT24472.1"/>
    <property type="molecule type" value="Genomic_DNA"/>
</dbReference>
<protein>
    <recommendedName>
        <fullName evidence="1">Thioredoxin domain-containing protein</fullName>
    </recommendedName>
</protein>
<name>A0A239L3A1_EKHLU</name>
<proteinExistence type="predicted"/>
<dbReference type="AlphaFoldDB" id="A0A239L3A1"/>
<dbReference type="PROSITE" id="PS51352">
    <property type="entry name" value="THIOREDOXIN_2"/>
    <property type="match status" value="1"/>
</dbReference>
<gene>
    <name evidence="2" type="ORF">SAMN05421640_2914</name>
</gene>
<dbReference type="InterPro" id="IPR004879">
    <property type="entry name" value="Ssp411-like_TRX"/>
</dbReference>
<reference evidence="2 3" key="1">
    <citation type="submission" date="2017-06" db="EMBL/GenBank/DDBJ databases">
        <authorList>
            <person name="Kim H.J."/>
            <person name="Triplett B.A."/>
        </authorList>
    </citation>
    <scope>NUCLEOTIDE SEQUENCE [LARGE SCALE GENOMIC DNA]</scope>
    <source>
        <strain evidence="2 3">DSM 19307</strain>
    </source>
</reference>
<dbReference type="InterPro" id="IPR013766">
    <property type="entry name" value="Thioredoxin_domain"/>
</dbReference>
<dbReference type="Gene3D" id="3.40.30.10">
    <property type="entry name" value="Glutaredoxin"/>
    <property type="match status" value="1"/>
</dbReference>
<evidence type="ECO:0000313" key="2">
    <source>
        <dbReference type="EMBL" id="SNT24472.1"/>
    </source>
</evidence>
<accession>A0A239L3A1</accession>
<dbReference type="Pfam" id="PF03190">
    <property type="entry name" value="Thioredox_DsbH"/>
    <property type="match status" value="1"/>
</dbReference>
<dbReference type="InterPro" id="IPR036249">
    <property type="entry name" value="Thioredoxin-like_sf"/>
</dbReference>
<sequence length="413" mass="47961">MFGYEHKLIEYEHTVVQMSVFREISSMKKLMLIFLIIPLGLSAQIKFENSWDEAVSKSRMTGKLIFMDAYAEWCEPCKEMEEYTFTDLEVANYYNMNFINLHLDMEDYPGVELAEEYAVGVFPSFLFINGNGEVVHRGCGAMDAGQFLMLGEEALTDSVTLLAMEKRYDDGDRTADFMLDYLEMLEDACLDAERFAAGYLKGVVLSDLTKETPWEVFAAYQWDIYSREFQYVLKNKALFDEEVGARMVNAKLYDTYLSQYQEVYEAEELHDYGMRALLHSIKEVTFTGSDTLKVMMNLHYAEFTENWPEYAEYAVELVGMTGVEDPEELNELAWKFYLFVDNKNQLEIASSWAQEAVTKMPEPSIIDTYASLQFKLGNKKKAIDLEKRALELARELYDDTSHFEYQLRKFEGK</sequence>
<evidence type="ECO:0000313" key="3">
    <source>
        <dbReference type="Proteomes" id="UP000198393"/>
    </source>
</evidence>
<evidence type="ECO:0000259" key="1">
    <source>
        <dbReference type="PROSITE" id="PS51352"/>
    </source>
</evidence>
<keyword evidence="3" id="KW-1185">Reference proteome</keyword>
<dbReference type="CDD" id="cd02947">
    <property type="entry name" value="TRX_family"/>
    <property type="match status" value="1"/>
</dbReference>
<dbReference type="Proteomes" id="UP000198393">
    <property type="component" value="Unassembled WGS sequence"/>
</dbReference>
<dbReference type="SUPFAM" id="SSF52833">
    <property type="entry name" value="Thioredoxin-like"/>
    <property type="match status" value="1"/>
</dbReference>
<feature type="domain" description="Thioredoxin" evidence="1">
    <location>
        <begin position="30"/>
        <end position="156"/>
    </location>
</feature>
<organism evidence="2 3">
    <name type="scientific">Ekhidna lutea</name>
    <dbReference type="NCBI Taxonomy" id="447679"/>
    <lineage>
        <taxon>Bacteria</taxon>
        <taxon>Pseudomonadati</taxon>
        <taxon>Bacteroidota</taxon>
        <taxon>Cytophagia</taxon>
        <taxon>Cytophagales</taxon>
        <taxon>Reichenbachiellaceae</taxon>
        <taxon>Ekhidna</taxon>
    </lineage>
</organism>